<feature type="region of interest" description="Disordered" evidence="1">
    <location>
        <begin position="49"/>
        <end position="138"/>
    </location>
</feature>
<proteinExistence type="predicted"/>
<dbReference type="EMBL" id="MU005814">
    <property type="protein sequence ID" value="KAF2702546.1"/>
    <property type="molecule type" value="Genomic_DNA"/>
</dbReference>
<dbReference type="AlphaFoldDB" id="A0A6G1JPL6"/>
<sequence length="239" mass="26445">MALDVGPVFVANSLLSAVWLLRASVAKETLSHKSWFRLTRAAADIANAGDDLEGGNNAHASEGERRNKQNSGQPQCSPRSERHNKRKRTEDDKDEEGGERGEREQGQEEGGDKVEEEGEGGEDKEGQEPTYINTVTSNNCRAAQQREARLHAQLKRRRVSLGLVEPGKEAPGIERAAYTLIEPKDEGTVLWILQQRTTEDRCFLLTARQPYATVRTMLEKAKAIGNTTAAAHARLFLQA</sequence>
<evidence type="ECO:0000256" key="1">
    <source>
        <dbReference type="SAM" id="MobiDB-lite"/>
    </source>
</evidence>
<feature type="compositionally biased region" description="Polar residues" evidence="1">
    <location>
        <begin position="69"/>
        <end position="78"/>
    </location>
</feature>
<feature type="compositionally biased region" description="Basic and acidic residues" evidence="1">
    <location>
        <begin position="98"/>
        <end position="113"/>
    </location>
</feature>
<feature type="chain" id="PRO_5026147333" evidence="2">
    <location>
        <begin position="27"/>
        <end position="239"/>
    </location>
</feature>
<keyword evidence="2" id="KW-0732">Signal</keyword>
<keyword evidence="4" id="KW-1185">Reference proteome</keyword>
<organism evidence="3 4">
    <name type="scientific">Pleomassaria siparia CBS 279.74</name>
    <dbReference type="NCBI Taxonomy" id="1314801"/>
    <lineage>
        <taxon>Eukaryota</taxon>
        <taxon>Fungi</taxon>
        <taxon>Dikarya</taxon>
        <taxon>Ascomycota</taxon>
        <taxon>Pezizomycotina</taxon>
        <taxon>Dothideomycetes</taxon>
        <taxon>Pleosporomycetidae</taxon>
        <taxon>Pleosporales</taxon>
        <taxon>Pleomassariaceae</taxon>
        <taxon>Pleomassaria</taxon>
    </lineage>
</organism>
<evidence type="ECO:0000313" key="4">
    <source>
        <dbReference type="Proteomes" id="UP000799428"/>
    </source>
</evidence>
<reference evidence="3" key="1">
    <citation type="journal article" date="2020" name="Stud. Mycol.">
        <title>101 Dothideomycetes genomes: a test case for predicting lifestyles and emergence of pathogens.</title>
        <authorList>
            <person name="Haridas S."/>
            <person name="Albert R."/>
            <person name="Binder M."/>
            <person name="Bloem J."/>
            <person name="Labutti K."/>
            <person name="Salamov A."/>
            <person name="Andreopoulos B."/>
            <person name="Baker S."/>
            <person name="Barry K."/>
            <person name="Bills G."/>
            <person name="Bluhm B."/>
            <person name="Cannon C."/>
            <person name="Castanera R."/>
            <person name="Culley D."/>
            <person name="Daum C."/>
            <person name="Ezra D."/>
            <person name="Gonzalez J."/>
            <person name="Henrissat B."/>
            <person name="Kuo A."/>
            <person name="Liang C."/>
            <person name="Lipzen A."/>
            <person name="Lutzoni F."/>
            <person name="Magnuson J."/>
            <person name="Mondo S."/>
            <person name="Nolan M."/>
            <person name="Ohm R."/>
            <person name="Pangilinan J."/>
            <person name="Park H.-J."/>
            <person name="Ramirez L."/>
            <person name="Alfaro M."/>
            <person name="Sun H."/>
            <person name="Tritt A."/>
            <person name="Yoshinaga Y."/>
            <person name="Zwiers L.-H."/>
            <person name="Turgeon B."/>
            <person name="Goodwin S."/>
            <person name="Spatafora J."/>
            <person name="Crous P."/>
            <person name="Grigoriev I."/>
        </authorList>
    </citation>
    <scope>NUCLEOTIDE SEQUENCE</scope>
    <source>
        <strain evidence="3">CBS 279.74</strain>
    </source>
</reference>
<dbReference type="Proteomes" id="UP000799428">
    <property type="component" value="Unassembled WGS sequence"/>
</dbReference>
<protein>
    <submittedName>
        <fullName evidence="3">Uncharacterized protein</fullName>
    </submittedName>
</protein>
<evidence type="ECO:0000313" key="3">
    <source>
        <dbReference type="EMBL" id="KAF2702546.1"/>
    </source>
</evidence>
<name>A0A6G1JPL6_9PLEO</name>
<accession>A0A6G1JPL6</accession>
<dbReference type="OrthoDB" id="3795305at2759"/>
<gene>
    <name evidence="3" type="ORF">K504DRAFT_524530</name>
</gene>
<evidence type="ECO:0000256" key="2">
    <source>
        <dbReference type="SAM" id="SignalP"/>
    </source>
</evidence>
<feature type="signal peptide" evidence="2">
    <location>
        <begin position="1"/>
        <end position="26"/>
    </location>
</feature>